<evidence type="ECO:0000256" key="1">
    <source>
        <dbReference type="ARBA" id="ARBA00004651"/>
    </source>
</evidence>
<feature type="region of interest" description="Disordered" evidence="6">
    <location>
        <begin position="326"/>
        <end position="361"/>
    </location>
</feature>
<gene>
    <name evidence="8" type="ORF">HF576_02190</name>
</gene>
<evidence type="ECO:0000256" key="4">
    <source>
        <dbReference type="ARBA" id="ARBA00022989"/>
    </source>
</evidence>
<feature type="transmembrane region" description="Helical" evidence="7">
    <location>
        <begin position="21"/>
        <end position="42"/>
    </location>
</feature>
<dbReference type="Proteomes" id="UP001429745">
    <property type="component" value="Unassembled WGS sequence"/>
</dbReference>
<evidence type="ECO:0000313" key="9">
    <source>
        <dbReference type="Proteomes" id="UP001429745"/>
    </source>
</evidence>
<reference evidence="8 9" key="1">
    <citation type="submission" date="2020-04" db="EMBL/GenBank/DDBJ databases">
        <title>CFH 90308 Microbacterium sp.</title>
        <authorList>
            <person name="Nie G."/>
            <person name="Ming H."/>
            <person name="Xia T."/>
        </authorList>
    </citation>
    <scope>NUCLEOTIDE SEQUENCE [LARGE SCALE GENOMIC DNA]</scope>
    <source>
        <strain evidence="8 9">CFH 90308</strain>
    </source>
</reference>
<dbReference type="Pfam" id="PF02653">
    <property type="entry name" value="BPD_transp_2"/>
    <property type="match status" value="1"/>
</dbReference>
<sequence>MSNRIVETKTVRTFGIPRNSRAMTINLVLLGALLVLAIALPYLGVSGFAVSLTSTILIAATLASSVNFLAGQGGMVSLGHAGIAAAAAYGAGWASRQGFDPGMQVVFALGLTLFVSLVYGLLSMRTNGIYFLMVTLAVGMLIYGLAFRLSSVTGGENGISGIQRPEWMASYWMFYYVVLGAFVVLTAALWVVGNSPFGASLRGVRDSESRMRSLGYSVASYKLSAFMISGTVAGLAGLLSVWHTHFVSPSSAGVDRSVHLIVMVILGGIGTLLGPLIGAAVVVLVETVLSSYVDRWPTVLGLIFILVILFARAGIAGSTRKLVNRLRRRPTSAPPGDGGPPPEPPGSDASHTQQARREDLS</sequence>
<dbReference type="InterPro" id="IPR001851">
    <property type="entry name" value="ABC_transp_permease"/>
</dbReference>
<feature type="transmembrane region" description="Helical" evidence="7">
    <location>
        <begin position="214"/>
        <end position="238"/>
    </location>
</feature>
<keyword evidence="5 7" id="KW-0472">Membrane</keyword>
<feature type="transmembrane region" description="Helical" evidence="7">
    <location>
        <begin position="169"/>
        <end position="193"/>
    </location>
</feature>
<feature type="transmembrane region" description="Helical" evidence="7">
    <location>
        <begin position="76"/>
        <end position="95"/>
    </location>
</feature>
<keyword evidence="3 7" id="KW-0812">Transmembrane</keyword>
<dbReference type="PANTHER" id="PTHR30482">
    <property type="entry name" value="HIGH-AFFINITY BRANCHED-CHAIN AMINO ACID TRANSPORT SYSTEM PERMEASE"/>
    <property type="match status" value="1"/>
</dbReference>
<dbReference type="CDD" id="cd06581">
    <property type="entry name" value="TM_PBP1_LivM_like"/>
    <property type="match status" value="1"/>
</dbReference>
<accession>A0ABX1K6K7</accession>
<proteinExistence type="predicted"/>
<feature type="transmembrane region" description="Helical" evidence="7">
    <location>
        <begin position="129"/>
        <end position="149"/>
    </location>
</feature>
<feature type="transmembrane region" description="Helical" evidence="7">
    <location>
        <begin position="258"/>
        <end position="284"/>
    </location>
</feature>
<evidence type="ECO:0000256" key="6">
    <source>
        <dbReference type="SAM" id="MobiDB-lite"/>
    </source>
</evidence>
<evidence type="ECO:0000313" key="8">
    <source>
        <dbReference type="EMBL" id="NLP82649.1"/>
    </source>
</evidence>
<feature type="transmembrane region" description="Helical" evidence="7">
    <location>
        <begin position="296"/>
        <end position="315"/>
    </location>
</feature>
<dbReference type="RefSeq" id="WP_168911139.1">
    <property type="nucleotide sequence ID" value="NZ_JABACI010000001.1"/>
</dbReference>
<protein>
    <submittedName>
        <fullName evidence="8">Branched-chain amino acid ABC transporter permease</fullName>
    </submittedName>
</protein>
<keyword evidence="4 7" id="KW-1133">Transmembrane helix</keyword>
<keyword evidence="2" id="KW-1003">Cell membrane</keyword>
<name>A0ABX1K6K7_9MICO</name>
<evidence type="ECO:0000256" key="3">
    <source>
        <dbReference type="ARBA" id="ARBA00022692"/>
    </source>
</evidence>
<evidence type="ECO:0000256" key="2">
    <source>
        <dbReference type="ARBA" id="ARBA00022475"/>
    </source>
</evidence>
<evidence type="ECO:0000256" key="5">
    <source>
        <dbReference type="ARBA" id="ARBA00023136"/>
    </source>
</evidence>
<feature type="transmembrane region" description="Helical" evidence="7">
    <location>
        <begin position="101"/>
        <end position="122"/>
    </location>
</feature>
<dbReference type="PANTHER" id="PTHR30482:SF17">
    <property type="entry name" value="ABC TRANSPORTER ATP-BINDING PROTEIN"/>
    <property type="match status" value="1"/>
</dbReference>
<keyword evidence="9" id="KW-1185">Reference proteome</keyword>
<dbReference type="InterPro" id="IPR043428">
    <property type="entry name" value="LivM-like"/>
</dbReference>
<comment type="subcellular location">
    <subcellularLocation>
        <location evidence="1">Cell membrane</location>
        <topology evidence="1">Multi-pass membrane protein</topology>
    </subcellularLocation>
</comment>
<dbReference type="EMBL" id="JABACI010000001">
    <property type="protein sequence ID" value="NLP82649.1"/>
    <property type="molecule type" value="Genomic_DNA"/>
</dbReference>
<evidence type="ECO:0000256" key="7">
    <source>
        <dbReference type="SAM" id="Phobius"/>
    </source>
</evidence>
<feature type="transmembrane region" description="Helical" evidence="7">
    <location>
        <begin position="48"/>
        <end position="69"/>
    </location>
</feature>
<comment type="caution">
    <text evidence="8">The sequence shown here is derived from an EMBL/GenBank/DDBJ whole genome shotgun (WGS) entry which is preliminary data.</text>
</comment>
<organism evidence="8 9">
    <name type="scientific">Microbacterium salsuginis</name>
    <dbReference type="NCBI Taxonomy" id="2722803"/>
    <lineage>
        <taxon>Bacteria</taxon>
        <taxon>Bacillati</taxon>
        <taxon>Actinomycetota</taxon>
        <taxon>Actinomycetes</taxon>
        <taxon>Micrococcales</taxon>
        <taxon>Microbacteriaceae</taxon>
        <taxon>Microbacterium</taxon>
    </lineage>
</organism>